<sequence>MSTILTNKQIYTKHVREYRKNMRKFLLTSRFNTTTWHENESYRKNNPNAGCIYCSPDPITQKIPAESIMFILEMNNDTNRIMGIGMLRNRASPRRIQVYDEGNYNRYVYIGSVRIAREDMTTDEEDVMKAFDILCFKGNRHMKRGQGLKSFPIEMLFNCSRQIDLVEFISKMFKARLTEKDK</sequence>
<proteinExistence type="predicted"/>
<name>A0A6C0IQC7_9ZZZZ</name>
<evidence type="ECO:0000313" key="1">
    <source>
        <dbReference type="EMBL" id="QHT94790.1"/>
    </source>
</evidence>
<accession>A0A6C0IQC7</accession>
<dbReference type="AlphaFoldDB" id="A0A6C0IQC7"/>
<organism evidence="1">
    <name type="scientific">viral metagenome</name>
    <dbReference type="NCBI Taxonomy" id="1070528"/>
    <lineage>
        <taxon>unclassified sequences</taxon>
        <taxon>metagenomes</taxon>
        <taxon>organismal metagenomes</taxon>
    </lineage>
</organism>
<protein>
    <submittedName>
        <fullName evidence="1">Uncharacterized protein</fullName>
    </submittedName>
</protein>
<dbReference type="EMBL" id="MN740231">
    <property type="protein sequence ID" value="QHT94790.1"/>
    <property type="molecule type" value="Genomic_DNA"/>
</dbReference>
<reference evidence="1" key="1">
    <citation type="journal article" date="2020" name="Nature">
        <title>Giant virus diversity and host interactions through global metagenomics.</title>
        <authorList>
            <person name="Schulz F."/>
            <person name="Roux S."/>
            <person name="Paez-Espino D."/>
            <person name="Jungbluth S."/>
            <person name="Walsh D.A."/>
            <person name="Denef V.J."/>
            <person name="McMahon K.D."/>
            <person name="Konstantinidis K.T."/>
            <person name="Eloe-Fadrosh E.A."/>
            <person name="Kyrpides N.C."/>
            <person name="Woyke T."/>
        </authorList>
    </citation>
    <scope>NUCLEOTIDE SEQUENCE</scope>
    <source>
        <strain evidence="1">GVMAG-M-3300024261-26</strain>
    </source>
</reference>